<dbReference type="Proteomes" id="UP000660680">
    <property type="component" value="Unassembled WGS sequence"/>
</dbReference>
<keyword evidence="5 8" id="KW-1133">Transmembrane helix</keyword>
<evidence type="ECO:0000313" key="11">
    <source>
        <dbReference type="Proteomes" id="UP000660680"/>
    </source>
</evidence>
<dbReference type="GO" id="GO:0051607">
    <property type="term" value="P:defense response to virus"/>
    <property type="evidence" value="ECO:0007669"/>
    <property type="project" value="UniProtKB-KW"/>
</dbReference>
<sequence>MTPAELMQEEINRADGAMVRTDTKAGLLLAVFSTITAGLTLLAKTSLHPVVVVALAVAAALFGTAVLLLLWTIRPHMDGSPLLIYGAMTAKQVKQHIADRARDQETWHGERLAAVSRLASRKFRLVRRATTLIALALVVMVAAAVLGLVLKP</sequence>
<comment type="caution">
    <text evidence="10">The sequence shown here is derived from an EMBL/GenBank/DDBJ whole genome shotgun (WGS) entry which is preliminary data.</text>
</comment>
<evidence type="ECO:0000256" key="5">
    <source>
        <dbReference type="ARBA" id="ARBA00022989"/>
    </source>
</evidence>
<reference evidence="10" key="1">
    <citation type="journal article" date="2014" name="Int. J. Syst. Evol. Microbiol.">
        <title>Complete genome sequence of Corynebacterium casei LMG S-19264T (=DSM 44701T), isolated from a smear-ripened cheese.</title>
        <authorList>
            <consortium name="US DOE Joint Genome Institute (JGI-PGF)"/>
            <person name="Walter F."/>
            <person name="Albersmeier A."/>
            <person name="Kalinowski J."/>
            <person name="Ruckert C."/>
        </authorList>
    </citation>
    <scope>NUCLEOTIDE SEQUENCE</scope>
    <source>
        <strain evidence="10">JCM 3276</strain>
    </source>
</reference>
<feature type="transmembrane region" description="Helical" evidence="8">
    <location>
        <begin position="49"/>
        <end position="71"/>
    </location>
</feature>
<evidence type="ECO:0000256" key="7">
    <source>
        <dbReference type="ARBA" id="ARBA00023136"/>
    </source>
</evidence>
<evidence type="ECO:0000256" key="2">
    <source>
        <dbReference type="ARBA" id="ARBA00022475"/>
    </source>
</evidence>
<evidence type="ECO:0000313" key="10">
    <source>
        <dbReference type="EMBL" id="GGS19229.1"/>
    </source>
</evidence>
<evidence type="ECO:0000256" key="6">
    <source>
        <dbReference type="ARBA" id="ARBA00023118"/>
    </source>
</evidence>
<keyword evidence="2" id="KW-1003">Cell membrane</keyword>
<dbReference type="GO" id="GO:0005886">
    <property type="term" value="C:plasma membrane"/>
    <property type="evidence" value="ECO:0007669"/>
    <property type="project" value="UniProtKB-SubCell"/>
</dbReference>
<accession>A0A918G4J0</accession>
<evidence type="ECO:0000256" key="8">
    <source>
        <dbReference type="SAM" id="Phobius"/>
    </source>
</evidence>
<keyword evidence="11" id="KW-1185">Reference proteome</keyword>
<evidence type="ECO:0000259" key="9">
    <source>
        <dbReference type="Pfam" id="PF18967"/>
    </source>
</evidence>
<evidence type="ECO:0000256" key="4">
    <source>
        <dbReference type="ARBA" id="ARBA00022741"/>
    </source>
</evidence>
<dbReference type="EMBL" id="BMRB01000001">
    <property type="protein sequence ID" value="GGS19229.1"/>
    <property type="molecule type" value="Genomic_DNA"/>
</dbReference>
<dbReference type="Pfam" id="PF18967">
    <property type="entry name" value="PycTM"/>
    <property type="match status" value="1"/>
</dbReference>
<keyword evidence="3 8" id="KW-0812">Transmembrane</keyword>
<keyword evidence="7 8" id="KW-0472">Membrane</keyword>
<keyword evidence="4" id="KW-0547">Nucleotide-binding</keyword>
<comment type="subcellular location">
    <subcellularLocation>
        <location evidence="1">Cell membrane</location>
    </subcellularLocation>
</comment>
<protein>
    <recommendedName>
        <fullName evidence="9">Pycsar effector protein domain-containing protein</fullName>
    </recommendedName>
</protein>
<gene>
    <name evidence="10" type="ORF">GCM10010171_09770</name>
</gene>
<feature type="domain" description="Pycsar effector protein" evidence="9">
    <location>
        <begin position="7"/>
        <end position="146"/>
    </location>
</feature>
<proteinExistence type="predicted"/>
<dbReference type="InterPro" id="IPR043760">
    <property type="entry name" value="PycTM_dom"/>
</dbReference>
<dbReference type="AlphaFoldDB" id="A0A918G4J0"/>
<keyword evidence="6" id="KW-0051">Antiviral defense</keyword>
<name>A0A918G4J0_9PSEU</name>
<evidence type="ECO:0000256" key="1">
    <source>
        <dbReference type="ARBA" id="ARBA00004236"/>
    </source>
</evidence>
<reference evidence="10" key="2">
    <citation type="submission" date="2020-09" db="EMBL/GenBank/DDBJ databases">
        <authorList>
            <person name="Sun Q."/>
            <person name="Ohkuma M."/>
        </authorList>
    </citation>
    <scope>NUCLEOTIDE SEQUENCE</scope>
    <source>
        <strain evidence="10">JCM 3276</strain>
    </source>
</reference>
<dbReference type="GO" id="GO:0000166">
    <property type="term" value="F:nucleotide binding"/>
    <property type="evidence" value="ECO:0007669"/>
    <property type="project" value="UniProtKB-KW"/>
</dbReference>
<feature type="transmembrane region" description="Helical" evidence="8">
    <location>
        <begin position="129"/>
        <end position="150"/>
    </location>
</feature>
<evidence type="ECO:0000256" key="3">
    <source>
        <dbReference type="ARBA" id="ARBA00022692"/>
    </source>
</evidence>
<dbReference type="RefSeq" id="WP_189209037.1">
    <property type="nucleotide sequence ID" value="NZ_BMRB01000001.1"/>
</dbReference>
<organism evidence="10 11">
    <name type="scientific">Actinokineospora fastidiosa</name>
    <dbReference type="NCBI Taxonomy" id="1816"/>
    <lineage>
        <taxon>Bacteria</taxon>
        <taxon>Bacillati</taxon>
        <taxon>Actinomycetota</taxon>
        <taxon>Actinomycetes</taxon>
        <taxon>Pseudonocardiales</taxon>
        <taxon>Pseudonocardiaceae</taxon>
        <taxon>Actinokineospora</taxon>
    </lineage>
</organism>
<feature type="transmembrane region" description="Helical" evidence="8">
    <location>
        <begin position="25"/>
        <end position="43"/>
    </location>
</feature>